<name>X1LHN8_9ZZZZ</name>
<proteinExistence type="predicted"/>
<dbReference type="InterPro" id="IPR020075">
    <property type="entry name" value="Uncharacterised_AF2234"/>
</dbReference>
<organism evidence="1">
    <name type="scientific">marine sediment metagenome</name>
    <dbReference type="NCBI Taxonomy" id="412755"/>
    <lineage>
        <taxon>unclassified sequences</taxon>
        <taxon>metagenomes</taxon>
        <taxon>ecological metagenomes</taxon>
    </lineage>
</organism>
<dbReference type="Pfam" id="PF10967">
    <property type="entry name" value="DUF2769"/>
    <property type="match status" value="1"/>
</dbReference>
<sequence>MAKVPKTKENLKKCICMKCPSYTFACKMKSMPGNIILMMGDMSHKIHAEAMFCAYEKSSCIDEEKGCNCGSCDLFKEYELEKGYFCIVSDGK</sequence>
<evidence type="ECO:0000313" key="1">
    <source>
        <dbReference type="EMBL" id="GAH93663.1"/>
    </source>
</evidence>
<accession>X1LHN8</accession>
<dbReference type="AlphaFoldDB" id="X1LHN8"/>
<comment type="caution">
    <text evidence="1">The sequence shown here is derived from an EMBL/GenBank/DDBJ whole genome shotgun (WGS) entry which is preliminary data.</text>
</comment>
<protein>
    <recommendedName>
        <fullName evidence="2">DUF2769 domain-containing protein</fullName>
    </recommendedName>
</protein>
<reference evidence="1" key="1">
    <citation type="journal article" date="2014" name="Front. Microbiol.">
        <title>High frequency of phylogenetically diverse reductive dehalogenase-homologous genes in deep subseafloor sedimentary metagenomes.</title>
        <authorList>
            <person name="Kawai M."/>
            <person name="Futagami T."/>
            <person name="Toyoda A."/>
            <person name="Takaki Y."/>
            <person name="Nishi S."/>
            <person name="Hori S."/>
            <person name="Arai W."/>
            <person name="Tsubouchi T."/>
            <person name="Morono Y."/>
            <person name="Uchiyama I."/>
            <person name="Ito T."/>
            <person name="Fujiyama A."/>
            <person name="Inagaki F."/>
            <person name="Takami H."/>
        </authorList>
    </citation>
    <scope>NUCLEOTIDE SEQUENCE</scope>
    <source>
        <strain evidence="1">Expedition CK06-06</strain>
    </source>
</reference>
<dbReference type="EMBL" id="BARV01001233">
    <property type="protein sequence ID" value="GAH93663.1"/>
    <property type="molecule type" value="Genomic_DNA"/>
</dbReference>
<gene>
    <name evidence="1" type="ORF">S06H3_03705</name>
</gene>
<evidence type="ECO:0008006" key="2">
    <source>
        <dbReference type="Google" id="ProtNLM"/>
    </source>
</evidence>